<reference evidence="12 13" key="1">
    <citation type="journal article" date="2016" name="Nat. Commun.">
        <title>Thousands of microbial genomes shed light on interconnected biogeochemical processes in an aquifer system.</title>
        <authorList>
            <person name="Anantharaman K."/>
            <person name="Brown C.T."/>
            <person name="Hug L.A."/>
            <person name="Sharon I."/>
            <person name="Castelle C.J."/>
            <person name="Probst A.J."/>
            <person name="Thomas B.C."/>
            <person name="Singh A."/>
            <person name="Wilkins M.J."/>
            <person name="Karaoz U."/>
            <person name="Brodie E.L."/>
            <person name="Williams K.H."/>
            <person name="Hubbard S.S."/>
            <person name="Banfield J.F."/>
        </authorList>
    </citation>
    <scope>NUCLEOTIDE SEQUENCE [LARGE SCALE GENOMIC DNA]</scope>
</reference>
<comment type="caution">
    <text evidence="12">The sequence shown here is derived from an EMBL/GenBank/DDBJ whole genome shotgun (WGS) entry which is preliminary data.</text>
</comment>
<dbReference type="InterPro" id="IPR015424">
    <property type="entry name" value="PyrdxlP-dep_Trfase"/>
</dbReference>
<organism evidence="12 13">
    <name type="scientific">Candidatus Portnoybacteria bacterium RBG_19FT_COMBO_36_7</name>
    <dbReference type="NCBI Taxonomy" id="1801992"/>
    <lineage>
        <taxon>Bacteria</taxon>
        <taxon>Candidatus Portnoyibacteriota</taxon>
    </lineage>
</organism>
<dbReference type="GO" id="GO:0051536">
    <property type="term" value="F:iron-sulfur cluster binding"/>
    <property type="evidence" value="ECO:0007669"/>
    <property type="project" value="UniProtKB-KW"/>
</dbReference>
<keyword evidence="4" id="KW-0808">Transferase</keyword>
<keyword evidence="6" id="KW-0663">Pyridoxal phosphate</keyword>
<evidence type="ECO:0000259" key="11">
    <source>
        <dbReference type="Pfam" id="PF00266"/>
    </source>
</evidence>
<dbReference type="STRING" id="1801992.A2Y98_02235"/>
<dbReference type="SUPFAM" id="SSF53383">
    <property type="entry name" value="PLP-dependent transferases"/>
    <property type="match status" value="1"/>
</dbReference>
<keyword evidence="5" id="KW-0479">Metal-binding</keyword>
<dbReference type="FunFam" id="3.40.640.10:FF:000084">
    <property type="entry name" value="IscS-like cysteine desulfurase"/>
    <property type="match status" value="1"/>
</dbReference>
<evidence type="ECO:0000256" key="1">
    <source>
        <dbReference type="ARBA" id="ARBA00001933"/>
    </source>
</evidence>
<dbReference type="NCBIfam" id="NF002806">
    <property type="entry name" value="PRK02948.1"/>
    <property type="match status" value="1"/>
</dbReference>
<name>A0A1G2F932_9BACT</name>
<evidence type="ECO:0000256" key="5">
    <source>
        <dbReference type="ARBA" id="ARBA00022723"/>
    </source>
</evidence>
<gene>
    <name evidence="12" type="ORF">A2Y98_02235</name>
</gene>
<dbReference type="InterPro" id="IPR015422">
    <property type="entry name" value="PyrdxlP-dep_Trfase_small"/>
</dbReference>
<dbReference type="AlphaFoldDB" id="A0A1G2F932"/>
<evidence type="ECO:0000256" key="2">
    <source>
        <dbReference type="ARBA" id="ARBA00006490"/>
    </source>
</evidence>
<dbReference type="Proteomes" id="UP000179099">
    <property type="component" value="Unassembled WGS sequence"/>
</dbReference>
<dbReference type="InterPro" id="IPR000192">
    <property type="entry name" value="Aminotrans_V_dom"/>
</dbReference>
<evidence type="ECO:0000256" key="7">
    <source>
        <dbReference type="ARBA" id="ARBA00023004"/>
    </source>
</evidence>
<protein>
    <recommendedName>
        <fullName evidence="3">cysteine desulfurase</fullName>
        <ecNumber evidence="3">2.8.1.7</ecNumber>
    </recommendedName>
</protein>
<comment type="cofactor">
    <cofactor evidence="1 10">
        <name>pyridoxal 5'-phosphate</name>
        <dbReference type="ChEBI" id="CHEBI:597326"/>
    </cofactor>
</comment>
<evidence type="ECO:0000256" key="9">
    <source>
        <dbReference type="ARBA" id="ARBA00050776"/>
    </source>
</evidence>
<dbReference type="Gene3D" id="1.10.260.50">
    <property type="match status" value="1"/>
</dbReference>
<evidence type="ECO:0000256" key="8">
    <source>
        <dbReference type="ARBA" id="ARBA00023014"/>
    </source>
</evidence>
<dbReference type="GO" id="GO:0031071">
    <property type="term" value="F:cysteine desulfurase activity"/>
    <property type="evidence" value="ECO:0007669"/>
    <property type="project" value="UniProtKB-EC"/>
</dbReference>
<keyword evidence="7" id="KW-0408">Iron</keyword>
<evidence type="ECO:0000256" key="10">
    <source>
        <dbReference type="RuleBase" id="RU004504"/>
    </source>
</evidence>
<evidence type="ECO:0000256" key="4">
    <source>
        <dbReference type="ARBA" id="ARBA00022679"/>
    </source>
</evidence>
<dbReference type="PANTHER" id="PTHR11601:SF34">
    <property type="entry name" value="CYSTEINE DESULFURASE"/>
    <property type="match status" value="1"/>
</dbReference>
<feature type="domain" description="Aminotransferase class V" evidence="11">
    <location>
        <begin position="8"/>
        <end position="382"/>
    </location>
</feature>
<keyword evidence="8" id="KW-0411">Iron-sulfur</keyword>
<dbReference type="InterPro" id="IPR020578">
    <property type="entry name" value="Aminotrans_V_PyrdxlP_BS"/>
</dbReference>
<dbReference type="InterPro" id="IPR015421">
    <property type="entry name" value="PyrdxlP-dep_Trfase_major"/>
</dbReference>
<evidence type="ECO:0000256" key="6">
    <source>
        <dbReference type="ARBA" id="ARBA00022898"/>
    </source>
</evidence>
<dbReference type="PIRSF" id="PIRSF005572">
    <property type="entry name" value="NifS"/>
    <property type="match status" value="1"/>
</dbReference>
<dbReference type="GO" id="GO:0046872">
    <property type="term" value="F:metal ion binding"/>
    <property type="evidence" value="ECO:0007669"/>
    <property type="project" value="UniProtKB-KW"/>
</dbReference>
<dbReference type="PROSITE" id="PS00595">
    <property type="entry name" value="AA_TRANSFER_CLASS_5"/>
    <property type="match status" value="1"/>
</dbReference>
<dbReference type="InterPro" id="IPR016454">
    <property type="entry name" value="Cysteine_dSase"/>
</dbReference>
<dbReference type="Gene3D" id="3.40.640.10">
    <property type="entry name" value="Type I PLP-dependent aspartate aminotransferase-like (Major domain)"/>
    <property type="match status" value="1"/>
</dbReference>
<evidence type="ECO:0000256" key="3">
    <source>
        <dbReference type="ARBA" id="ARBA00012239"/>
    </source>
</evidence>
<proteinExistence type="inferred from homology"/>
<comment type="similarity">
    <text evidence="2">Belongs to the class-V pyridoxal-phosphate-dependent aminotransferase family. NifS/IscS subfamily.</text>
</comment>
<comment type="catalytic activity">
    <reaction evidence="9">
        <text>(sulfur carrier)-H + L-cysteine = (sulfur carrier)-SH + L-alanine</text>
        <dbReference type="Rhea" id="RHEA:43892"/>
        <dbReference type="Rhea" id="RHEA-COMP:14737"/>
        <dbReference type="Rhea" id="RHEA-COMP:14739"/>
        <dbReference type="ChEBI" id="CHEBI:29917"/>
        <dbReference type="ChEBI" id="CHEBI:35235"/>
        <dbReference type="ChEBI" id="CHEBI:57972"/>
        <dbReference type="ChEBI" id="CHEBI:64428"/>
        <dbReference type="EC" id="2.8.1.7"/>
    </reaction>
</comment>
<evidence type="ECO:0000313" key="12">
    <source>
        <dbReference type="EMBL" id="OGZ34130.1"/>
    </source>
</evidence>
<dbReference type="Pfam" id="PF00266">
    <property type="entry name" value="Aminotran_5"/>
    <property type="match status" value="1"/>
</dbReference>
<evidence type="ECO:0000313" key="13">
    <source>
        <dbReference type="Proteomes" id="UP000179099"/>
    </source>
</evidence>
<dbReference type="Gene3D" id="3.90.1150.10">
    <property type="entry name" value="Aspartate Aminotransferase, domain 1"/>
    <property type="match status" value="1"/>
</dbReference>
<dbReference type="PANTHER" id="PTHR11601">
    <property type="entry name" value="CYSTEINE DESULFURYLASE FAMILY MEMBER"/>
    <property type="match status" value="1"/>
</dbReference>
<accession>A0A1G2F932</accession>
<sequence>MTENKSKIYLDYAATTPLDQEVFEAMKPYFGEDFGNASSAHQFGQKARQALDKARAQVADFLGCRNEEVIFNSGATESNNLAIKGLVYKTKIQKSNVKGQNLPHIITSQIEHHCVLDTCKSLQESGLAEVTFLSVNKEGLVEVSSLEKVIKENTVLVSIMYANNEIGTVQPIEEIGKLIKKLNQSREQKIYFHTDAVQAINYLNCKVDDLGIDLLSMSAHKFYGPKGVGALYIKKGTPVKKIQDGGAHEYDLRAGTYNIAGIVGLGKAISMVNKETADRVKKLRDKLISGVLENVPNSKLNGSPEKRLQNNCNFSFPGAEGESIMMALDMEGIAVSTGSACASENLQPSHVLMALDLKLEESHTSIRVTLGKYTSDEEIDRFLEVLPKVVEKLRKISGSGQEAKKKLPDDFGC</sequence>
<dbReference type="EC" id="2.8.1.7" evidence="3"/>
<dbReference type="EMBL" id="MHMW01000018">
    <property type="protein sequence ID" value="OGZ34130.1"/>
    <property type="molecule type" value="Genomic_DNA"/>
</dbReference>